<dbReference type="GO" id="GO:0005874">
    <property type="term" value="C:microtubule"/>
    <property type="evidence" value="ECO:0007669"/>
    <property type="project" value="TreeGrafter"/>
</dbReference>
<dbReference type="SMART" id="SM00053">
    <property type="entry name" value="DYNc"/>
    <property type="match status" value="1"/>
</dbReference>
<dbReference type="SUPFAM" id="SSF52540">
    <property type="entry name" value="P-loop containing nucleoside triphosphate hydrolases"/>
    <property type="match status" value="1"/>
</dbReference>
<dbReference type="GO" id="GO:0003924">
    <property type="term" value="F:GTPase activity"/>
    <property type="evidence" value="ECO:0007669"/>
    <property type="project" value="InterPro"/>
</dbReference>
<dbReference type="Pfam" id="PF00350">
    <property type="entry name" value="Dynamin_N"/>
    <property type="match status" value="1"/>
</dbReference>
<dbReference type="GO" id="GO:0008017">
    <property type="term" value="F:microtubule binding"/>
    <property type="evidence" value="ECO:0007669"/>
    <property type="project" value="TreeGrafter"/>
</dbReference>
<dbReference type="Pfam" id="PF02212">
    <property type="entry name" value="GED"/>
    <property type="match status" value="1"/>
</dbReference>
<gene>
    <name evidence="7" type="ORF">FVE85_0677</name>
</gene>
<evidence type="ECO:0000259" key="6">
    <source>
        <dbReference type="PROSITE" id="PS51718"/>
    </source>
</evidence>
<dbReference type="PANTHER" id="PTHR11566">
    <property type="entry name" value="DYNAMIN"/>
    <property type="match status" value="1"/>
</dbReference>
<dbReference type="AlphaFoldDB" id="A0A5J4Z0U5"/>
<evidence type="ECO:0000256" key="3">
    <source>
        <dbReference type="RuleBase" id="RU003932"/>
    </source>
</evidence>
<dbReference type="Pfam" id="PF01031">
    <property type="entry name" value="Dynamin_M"/>
    <property type="match status" value="2"/>
</dbReference>
<reference evidence="8" key="1">
    <citation type="journal article" date="2019" name="Nat. Commun.">
        <title>Expansion of phycobilisome linker gene families in mesophilic red algae.</title>
        <authorList>
            <person name="Lee J."/>
            <person name="Kim D."/>
            <person name="Bhattacharya D."/>
            <person name="Yoon H.S."/>
        </authorList>
    </citation>
    <scope>NUCLEOTIDE SEQUENCE [LARGE SCALE GENOMIC DNA]</scope>
    <source>
        <strain evidence="8">CCMP 1328</strain>
    </source>
</reference>
<protein>
    <submittedName>
        <fullName evidence="7">Dynamin-1-like protein</fullName>
    </submittedName>
</protein>
<dbReference type="Gene3D" id="3.40.50.300">
    <property type="entry name" value="P-loop containing nucleotide triphosphate hydrolases"/>
    <property type="match status" value="1"/>
</dbReference>
<sequence>MDTLLATANRLQDVFSKCDMAGVEVNLPQIVVVGAQSSGKSSVLESIVGLGFLPRGTGVVTRRPIVMQMHHIRNQDKPYVEFAHMPGKRYTNMDEVRDEIQMDTNRVAKDEKNIKPTPLNLSIYSPDAPNLTLIDLPGLTKIPIGDQPQDVGELVRRLVYKFIRPVNSLILAVHAANADLATCEALEIARDVDPEGKRTIGVVTKIDLMDEGTDAYDVLTNRTFPLQHGYVGVVNRSQANIERNVSMEQARNAEEEFFAVHPKYAPIASKHGTRYLTQTLSCLLKDHIRNCLPGIREQITSKLEEIRVQLGKLGWEELDARFGVGTGSASLMISEADRLALEAELGGGKGLSSVVNGTEPLQTRRPNVEKHHTTKLLHYITDFASRFGHFIDGDASSAMRTTEFTLSGMSGGHFERGEHGRASRVGGELVGGARIQCLCFDKYVEQLSEMGTQDTLTFEDMRVAIRNASGARSSLFIPENAFVSLASSLVRRFLRPSLECVDKVHEELLKLVQLCTQEPSVARYPKLCEALLESSRQLLYLHKQGTVRMVKSLVHIHASHVNTKSAEFLKEFGSRGLTLGFSADDALAPASSASYQSAGPGSRSIGSSYAAAAATPSLSHLPASHHDQQYAKPMMNGTGPPPSAAATARERSGPDTTRQELQELRLIQSALECYFELVKSALQDTVPKSIMAFLVHTTRECVQGELVKALFQEYDTAGLMAENPMVAKQREALLKLRESFLEGLDVLNELKFGMHSLDGVHNAHQASV</sequence>
<proteinExistence type="inferred from homology"/>
<dbReference type="PROSITE" id="PS51388">
    <property type="entry name" value="GED"/>
    <property type="match status" value="1"/>
</dbReference>
<keyword evidence="8" id="KW-1185">Reference proteome</keyword>
<dbReference type="EMBL" id="VRMN01000002">
    <property type="protein sequence ID" value="KAA8496948.1"/>
    <property type="molecule type" value="Genomic_DNA"/>
</dbReference>
<dbReference type="Proteomes" id="UP000324585">
    <property type="component" value="Unassembled WGS sequence"/>
</dbReference>
<evidence type="ECO:0000256" key="2">
    <source>
        <dbReference type="ARBA" id="ARBA00023134"/>
    </source>
</evidence>
<feature type="compositionally biased region" description="Basic and acidic residues" evidence="4">
    <location>
        <begin position="648"/>
        <end position="658"/>
    </location>
</feature>
<dbReference type="InterPro" id="IPR020850">
    <property type="entry name" value="GED_dom"/>
</dbReference>
<dbReference type="InterPro" id="IPR003130">
    <property type="entry name" value="GED"/>
</dbReference>
<accession>A0A5J4Z0U5</accession>
<dbReference type="CDD" id="cd08771">
    <property type="entry name" value="DLP_1"/>
    <property type="match status" value="1"/>
</dbReference>
<dbReference type="InterPro" id="IPR030381">
    <property type="entry name" value="G_DYNAMIN_dom"/>
</dbReference>
<dbReference type="InterPro" id="IPR001401">
    <property type="entry name" value="Dynamin_GTPase"/>
</dbReference>
<dbReference type="GO" id="GO:0005737">
    <property type="term" value="C:cytoplasm"/>
    <property type="evidence" value="ECO:0007669"/>
    <property type="project" value="TreeGrafter"/>
</dbReference>
<comment type="similarity">
    <text evidence="3">Belongs to the TRAFAC class dynamin-like GTPase superfamily. Dynamin/Fzo/YdjA family.</text>
</comment>
<dbReference type="InterPro" id="IPR019762">
    <property type="entry name" value="Dynamin_GTPase_CS"/>
</dbReference>
<name>A0A5J4Z0U5_PORPP</name>
<organism evidence="7 8">
    <name type="scientific">Porphyridium purpureum</name>
    <name type="common">Red alga</name>
    <name type="synonym">Porphyridium cruentum</name>
    <dbReference type="NCBI Taxonomy" id="35688"/>
    <lineage>
        <taxon>Eukaryota</taxon>
        <taxon>Rhodophyta</taxon>
        <taxon>Bangiophyceae</taxon>
        <taxon>Porphyridiales</taxon>
        <taxon>Porphyridiaceae</taxon>
        <taxon>Porphyridium</taxon>
    </lineage>
</organism>
<dbReference type="GO" id="GO:0005525">
    <property type="term" value="F:GTP binding"/>
    <property type="evidence" value="ECO:0007669"/>
    <property type="project" value="UniProtKB-KW"/>
</dbReference>
<evidence type="ECO:0000256" key="4">
    <source>
        <dbReference type="SAM" id="MobiDB-lite"/>
    </source>
</evidence>
<feature type="region of interest" description="Disordered" evidence="4">
    <location>
        <begin position="630"/>
        <end position="658"/>
    </location>
</feature>
<dbReference type="PROSITE" id="PS00410">
    <property type="entry name" value="G_DYNAMIN_1"/>
    <property type="match status" value="1"/>
</dbReference>
<dbReference type="InterPro" id="IPR022812">
    <property type="entry name" value="Dynamin"/>
</dbReference>
<comment type="caution">
    <text evidence="7">The sequence shown here is derived from an EMBL/GenBank/DDBJ whole genome shotgun (WGS) entry which is preliminary data.</text>
</comment>
<dbReference type="PRINTS" id="PR00195">
    <property type="entry name" value="DYNAMIN"/>
</dbReference>
<dbReference type="GO" id="GO:0016020">
    <property type="term" value="C:membrane"/>
    <property type="evidence" value="ECO:0007669"/>
    <property type="project" value="TreeGrafter"/>
</dbReference>
<evidence type="ECO:0000313" key="8">
    <source>
        <dbReference type="Proteomes" id="UP000324585"/>
    </source>
</evidence>
<evidence type="ECO:0000313" key="7">
    <source>
        <dbReference type="EMBL" id="KAA8496948.1"/>
    </source>
</evidence>
<evidence type="ECO:0000256" key="1">
    <source>
        <dbReference type="ARBA" id="ARBA00022741"/>
    </source>
</evidence>
<dbReference type="SMART" id="SM00302">
    <property type="entry name" value="GED"/>
    <property type="match status" value="1"/>
</dbReference>
<keyword evidence="2 3" id="KW-0342">GTP-binding</keyword>
<dbReference type="InterPro" id="IPR045063">
    <property type="entry name" value="Dynamin_N"/>
</dbReference>
<keyword evidence="1 3" id="KW-0547">Nucleotide-binding</keyword>
<evidence type="ECO:0000259" key="5">
    <source>
        <dbReference type="PROSITE" id="PS51388"/>
    </source>
</evidence>
<feature type="domain" description="GED" evidence="5">
    <location>
        <begin position="664"/>
        <end position="755"/>
    </location>
</feature>
<dbReference type="InterPro" id="IPR027417">
    <property type="entry name" value="P-loop_NTPase"/>
</dbReference>
<feature type="domain" description="Dynamin-type G" evidence="6">
    <location>
        <begin position="24"/>
        <end position="293"/>
    </location>
</feature>
<dbReference type="InterPro" id="IPR000375">
    <property type="entry name" value="Dynamin_stalk"/>
</dbReference>
<dbReference type="Gene3D" id="1.20.120.1240">
    <property type="entry name" value="Dynamin, middle domain"/>
    <property type="match status" value="1"/>
</dbReference>
<dbReference type="OrthoDB" id="5061070at2759"/>
<dbReference type="OMA" id="KICHNCG"/>
<dbReference type="PROSITE" id="PS51718">
    <property type="entry name" value="G_DYNAMIN_2"/>
    <property type="match status" value="1"/>
</dbReference>